<dbReference type="EMBL" id="RBWS01000022">
    <property type="protein sequence ID" value="RKO69153.1"/>
    <property type="molecule type" value="Genomic_DNA"/>
</dbReference>
<comment type="similarity">
    <text evidence="2">Belongs to the SusD family.</text>
</comment>
<comment type="subcellular location">
    <subcellularLocation>
        <location evidence="1">Cell outer membrane</location>
    </subcellularLocation>
</comment>
<dbReference type="Gene3D" id="1.25.40.390">
    <property type="match status" value="1"/>
</dbReference>
<keyword evidence="3" id="KW-0732">Signal</keyword>
<dbReference type="InterPro" id="IPR012944">
    <property type="entry name" value="SusD_RagB_dom"/>
</dbReference>
<gene>
    <name evidence="8" type="ORF">D7322_23250</name>
</gene>
<evidence type="ECO:0000256" key="1">
    <source>
        <dbReference type="ARBA" id="ARBA00004442"/>
    </source>
</evidence>
<proteinExistence type="inferred from homology"/>
<dbReference type="OrthoDB" id="1097962at2"/>
<keyword evidence="4" id="KW-0472">Membrane</keyword>
<dbReference type="Pfam" id="PF14322">
    <property type="entry name" value="SusD-like_3"/>
    <property type="match status" value="1"/>
</dbReference>
<comment type="caution">
    <text evidence="8">The sequence shown here is derived from an EMBL/GenBank/DDBJ whole genome shotgun (WGS) entry which is preliminary data.</text>
</comment>
<keyword evidence="9" id="KW-1185">Reference proteome</keyword>
<evidence type="ECO:0000256" key="3">
    <source>
        <dbReference type="ARBA" id="ARBA00022729"/>
    </source>
</evidence>
<evidence type="ECO:0000259" key="7">
    <source>
        <dbReference type="Pfam" id="PF14322"/>
    </source>
</evidence>
<evidence type="ECO:0000256" key="4">
    <source>
        <dbReference type="ARBA" id="ARBA00023136"/>
    </source>
</evidence>
<protein>
    <submittedName>
        <fullName evidence="8">RagB/SusD family nutrient uptake outer membrane protein</fullName>
    </submittedName>
</protein>
<evidence type="ECO:0000259" key="6">
    <source>
        <dbReference type="Pfam" id="PF07980"/>
    </source>
</evidence>
<dbReference type="InterPro" id="IPR011990">
    <property type="entry name" value="TPR-like_helical_dom_sf"/>
</dbReference>
<dbReference type="Proteomes" id="UP000282423">
    <property type="component" value="Unassembled WGS sequence"/>
</dbReference>
<feature type="domain" description="SusD-like N-terminal" evidence="7">
    <location>
        <begin position="22"/>
        <end position="169"/>
    </location>
</feature>
<reference evidence="8 9" key="1">
    <citation type="submission" date="2018-10" db="EMBL/GenBank/DDBJ databases">
        <title>Sphingobacterium sp. M05W1-28.</title>
        <authorList>
            <person name="Cai H."/>
        </authorList>
    </citation>
    <scope>NUCLEOTIDE SEQUENCE [LARGE SCALE GENOMIC DNA]</scope>
    <source>
        <strain evidence="8 9">M05W1-28</strain>
    </source>
</reference>
<accession>A0A420VRZ5</accession>
<dbReference type="PROSITE" id="PS51257">
    <property type="entry name" value="PROKAR_LIPOPROTEIN"/>
    <property type="match status" value="1"/>
</dbReference>
<dbReference type="SUPFAM" id="SSF48452">
    <property type="entry name" value="TPR-like"/>
    <property type="match status" value="1"/>
</dbReference>
<feature type="domain" description="RagB/SusD" evidence="6">
    <location>
        <begin position="378"/>
        <end position="453"/>
    </location>
</feature>
<dbReference type="InterPro" id="IPR033985">
    <property type="entry name" value="SusD-like_N"/>
</dbReference>
<organism evidence="8 9">
    <name type="scientific">Sphingobacterium puteale</name>
    <dbReference type="NCBI Taxonomy" id="2420510"/>
    <lineage>
        <taxon>Bacteria</taxon>
        <taxon>Pseudomonadati</taxon>
        <taxon>Bacteroidota</taxon>
        <taxon>Sphingobacteriia</taxon>
        <taxon>Sphingobacteriales</taxon>
        <taxon>Sphingobacteriaceae</taxon>
        <taxon>Sphingobacterium</taxon>
    </lineage>
</organism>
<evidence type="ECO:0000256" key="5">
    <source>
        <dbReference type="ARBA" id="ARBA00023237"/>
    </source>
</evidence>
<dbReference type="GO" id="GO:0009279">
    <property type="term" value="C:cell outer membrane"/>
    <property type="evidence" value="ECO:0007669"/>
    <property type="project" value="UniProtKB-SubCell"/>
</dbReference>
<evidence type="ECO:0000313" key="8">
    <source>
        <dbReference type="EMBL" id="RKO69153.1"/>
    </source>
</evidence>
<dbReference type="Pfam" id="PF07980">
    <property type="entry name" value="SusD_RagB"/>
    <property type="match status" value="1"/>
</dbReference>
<dbReference type="AlphaFoldDB" id="A0A420VRZ5"/>
<sequence length="490" mass="55707">MKILKYIILISCLTLVASSCSKWIDVKPADRLGEEQLFVNRAGFMKAINGIYVEMASTDLYGQHMSTGIIDVLAQHYYINGSTHVFDKYNNFVYTEASVKSGFEQIWKKAYELIANCNVILDKCGNAPSEILPQPYYGIIKGETLALRAMIHLDMLRLFGPIYSEDNKDKPALPYIDKISYDISPLLGSEEFTEHVVADLEAALLLLQDIDPIRTEGVRNQGSPTGENDLYYRQYRLNYYAVKALLARTYLWKGNRTAALKYAEELLTEVQSADKMTFPFVTFASAVSVDKPDRMFSTEVIFSLYNINRKEMYNRLFDVSLQSNNKLSFSNGDVNDTRIRAIYDDNNDFRRRIWQSASNGTTTATTNMKYADVIDGPGRYMIPLIRLSEVLLIAAECSPELAKATAYFNSLRTARNCVSLVPVDQTALKTEITKEFRREMLGEGQQFFYYKRNAMQALPNSSTLNISPEKTMVLTNYTVPLPDSETSQRY</sequence>
<name>A0A420VRZ5_9SPHI</name>
<evidence type="ECO:0000256" key="2">
    <source>
        <dbReference type="ARBA" id="ARBA00006275"/>
    </source>
</evidence>
<dbReference type="RefSeq" id="WP_121126587.1">
    <property type="nucleotide sequence ID" value="NZ_RBWS01000022.1"/>
</dbReference>
<keyword evidence="5" id="KW-0998">Cell outer membrane</keyword>
<evidence type="ECO:0000313" key="9">
    <source>
        <dbReference type="Proteomes" id="UP000282423"/>
    </source>
</evidence>